<keyword evidence="5 6" id="KW-0472">Membrane</keyword>
<feature type="transmembrane region" description="Helical" evidence="6">
    <location>
        <begin position="271"/>
        <end position="293"/>
    </location>
</feature>
<evidence type="ECO:0000313" key="7">
    <source>
        <dbReference type="EnsemblProtists" id="PYU1_T003242"/>
    </source>
</evidence>
<dbReference type="HOGENOM" id="CLU_012893_1_1_1"/>
<feature type="transmembrane region" description="Helical" evidence="6">
    <location>
        <begin position="200"/>
        <end position="221"/>
    </location>
</feature>
<dbReference type="EMBL" id="GL376603">
    <property type="status" value="NOT_ANNOTATED_CDS"/>
    <property type="molecule type" value="Genomic_DNA"/>
</dbReference>
<feature type="transmembrane region" description="Helical" evidence="6">
    <location>
        <begin position="469"/>
        <end position="490"/>
    </location>
</feature>
<feature type="transmembrane region" description="Helical" evidence="6">
    <location>
        <begin position="241"/>
        <end position="259"/>
    </location>
</feature>
<dbReference type="EnsemblProtists" id="PYU1_T003242">
    <property type="protein sequence ID" value="PYU1_T003242"/>
    <property type="gene ID" value="PYU1_G003235"/>
</dbReference>
<dbReference type="GO" id="GO:0015297">
    <property type="term" value="F:antiporter activity"/>
    <property type="evidence" value="ECO:0007669"/>
    <property type="project" value="InterPro"/>
</dbReference>
<dbReference type="Proteomes" id="UP000019132">
    <property type="component" value="Unassembled WGS sequence"/>
</dbReference>
<organism evidence="7 8">
    <name type="scientific">Globisporangium ultimum (strain ATCC 200006 / CBS 805.95 / DAOM BR144)</name>
    <name type="common">Pythium ultimum</name>
    <dbReference type="NCBI Taxonomy" id="431595"/>
    <lineage>
        <taxon>Eukaryota</taxon>
        <taxon>Sar</taxon>
        <taxon>Stramenopiles</taxon>
        <taxon>Oomycota</taxon>
        <taxon>Peronosporomycetes</taxon>
        <taxon>Pythiales</taxon>
        <taxon>Pythiaceae</taxon>
        <taxon>Globisporangium</taxon>
    </lineage>
</organism>
<dbReference type="Pfam" id="PF01554">
    <property type="entry name" value="MatE"/>
    <property type="match status" value="2"/>
</dbReference>
<evidence type="ECO:0000256" key="1">
    <source>
        <dbReference type="ARBA" id="ARBA00004141"/>
    </source>
</evidence>
<feature type="transmembrane region" description="Helical" evidence="6">
    <location>
        <begin position="119"/>
        <end position="138"/>
    </location>
</feature>
<keyword evidence="8" id="KW-1185">Reference proteome</keyword>
<evidence type="ECO:0000256" key="6">
    <source>
        <dbReference type="SAM" id="Phobius"/>
    </source>
</evidence>
<evidence type="ECO:0000256" key="4">
    <source>
        <dbReference type="ARBA" id="ARBA00022989"/>
    </source>
</evidence>
<protein>
    <submittedName>
        <fullName evidence="7">Uncharacterized protein</fullName>
    </submittedName>
</protein>
<dbReference type="VEuPathDB" id="FungiDB:PYU1_G003235"/>
<evidence type="ECO:0000256" key="3">
    <source>
        <dbReference type="ARBA" id="ARBA00022692"/>
    </source>
</evidence>
<proteinExistence type="inferred from homology"/>
<dbReference type="PANTHER" id="PTHR11206">
    <property type="entry name" value="MULTIDRUG RESISTANCE PROTEIN"/>
    <property type="match status" value="1"/>
</dbReference>
<evidence type="ECO:0000256" key="5">
    <source>
        <dbReference type="ARBA" id="ARBA00023136"/>
    </source>
</evidence>
<feature type="transmembrane region" description="Helical" evidence="6">
    <location>
        <begin position="158"/>
        <end position="180"/>
    </location>
</feature>
<dbReference type="STRING" id="431595.K3WE51"/>
<dbReference type="InterPro" id="IPR002528">
    <property type="entry name" value="MATE_fam"/>
</dbReference>
<keyword evidence="3 6" id="KW-0812">Transmembrane</keyword>
<reference evidence="8" key="2">
    <citation type="submission" date="2010-04" db="EMBL/GenBank/DDBJ databases">
        <authorList>
            <person name="Buell R."/>
            <person name="Hamilton J."/>
            <person name="Hostetler J."/>
        </authorList>
    </citation>
    <scope>NUCLEOTIDE SEQUENCE [LARGE SCALE GENOMIC DNA]</scope>
    <source>
        <strain evidence="8">DAOM:BR144</strain>
    </source>
</reference>
<evidence type="ECO:0000256" key="2">
    <source>
        <dbReference type="ARBA" id="ARBA00010199"/>
    </source>
</evidence>
<reference evidence="8" key="1">
    <citation type="journal article" date="2010" name="Genome Biol.">
        <title>Genome sequence of the necrotrophic plant pathogen Pythium ultimum reveals original pathogenicity mechanisms and effector repertoire.</title>
        <authorList>
            <person name="Levesque C.A."/>
            <person name="Brouwer H."/>
            <person name="Cano L."/>
            <person name="Hamilton J.P."/>
            <person name="Holt C."/>
            <person name="Huitema E."/>
            <person name="Raffaele S."/>
            <person name="Robideau G.P."/>
            <person name="Thines M."/>
            <person name="Win J."/>
            <person name="Zerillo M.M."/>
            <person name="Beakes G.W."/>
            <person name="Boore J.L."/>
            <person name="Busam D."/>
            <person name="Dumas B."/>
            <person name="Ferriera S."/>
            <person name="Fuerstenberg S.I."/>
            <person name="Gachon C.M."/>
            <person name="Gaulin E."/>
            <person name="Govers F."/>
            <person name="Grenville-Briggs L."/>
            <person name="Horner N."/>
            <person name="Hostetler J."/>
            <person name="Jiang R.H."/>
            <person name="Johnson J."/>
            <person name="Krajaejun T."/>
            <person name="Lin H."/>
            <person name="Meijer H.J."/>
            <person name="Moore B."/>
            <person name="Morris P."/>
            <person name="Phuntmart V."/>
            <person name="Puiu D."/>
            <person name="Shetty J."/>
            <person name="Stajich J.E."/>
            <person name="Tripathy S."/>
            <person name="Wawra S."/>
            <person name="van West P."/>
            <person name="Whitty B.R."/>
            <person name="Coutinho P.M."/>
            <person name="Henrissat B."/>
            <person name="Martin F."/>
            <person name="Thomas P.D."/>
            <person name="Tyler B.M."/>
            <person name="De Vries R.P."/>
            <person name="Kamoun S."/>
            <person name="Yandell M."/>
            <person name="Tisserat N."/>
            <person name="Buell C.R."/>
        </authorList>
    </citation>
    <scope>NUCLEOTIDE SEQUENCE</scope>
    <source>
        <strain evidence="8">DAOM:BR144</strain>
    </source>
</reference>
<evidence type="ECO:0000313" key="8">
    <source>
        <dbReference type="Proteomes" id="UP000019132"/>
    </source>
</evidence>
<feature type="transmembrane region" description="Helical" evidence="6">
    <location>
        <begin position="528"/>
        <end position="549"/>
    </location>
</feature>
<feature type="transmembrane region" description="Helical" evidence="6">
    <location>
        <begin position="429"/>
        <end position="449"/>
    </location>
</feature>
<feature type="transmembrane region" description="Helical" evidence="6">
    <location>
        <begin position="388"/>
        <end position="409"/>
    </location>
</feature>
<dbReference type="GO" id="GO:0016020">
    <property type="term" value="C:membrane"/>
    <property type="evidence" value="ECO:0007669"/>
    <property type="project" value="UniProtKB-SubCell"/>
</dbReference>
<accession>K3WE51</accession>
<dbReference type="NCBIfam" id="TIGR00797">
    <property type="entry name" value="matE"/>
    <property type="match status" value="1"/>
</dbReference>
<dbReference type="InParanoid" id="K3WE51"/>
<reference evidence="7" key="3">
    <citation type="submission" date="2015-02" db="UniProtKB">
        <authorList>
            <consortium name="EnsemblProtists"/>
        </authorList>
    </citation>
    <scope>IDENTIFICATION</scope>
    <source>
        <strain evidence="7">DAOM BR144</strain>
    </source>
</reference>
<feature type="transmembrane region" description="Helical" evidence="6">
    <location>
        <begin position="356"/>
        <end position="376"/>
    </location>
</feature>
<dbReference type="CDD" id="cd13132">
    <property type="entry name" value="MATE_eukaryotic"/>
    <property type="match status" value="1"/>
</dbReference>
<comment type="subcellular location">
    <subcellularLocation>
        <location evidence="1">Membrane</location>
        <topology evidence="1">Multi-pass membrane protein</topology>
    </subcellularLocation>
</comment>
<dbReference type="AlphaFoldDB" id="K3WE51"/>
<name>K3WE51_GLOUD</name>
<comment type="similarity">
    <text evidence="2">Belongs to the multi antimicrobial extrusion (MATE) (TC 2.A.66.1) family.</text>
</comment>
<dbReference type="GO" id="GO:0042910">
    <property type="term" value="F:xenobiotic transmembrane transporter activity"/>
    <property type="evidence" value="ECO:0007669"/>
    <property type="project" value="InterPro"/>
</dbReference>
<feature type="transmembrane region" description="Helical" evidence="6">
    <location>
        <begin position="299"/>
        <end position="324"/>
    </location>
</feature>
<keyword evidence="4 6" id="KW-1133">Transmembrane helix</keyword>
<dbReference type="InterPro" id="IPR045069">
    <property type="entry name" value="MATE_euk"/>
</dbReference>
<feature type="transmembrane region" description="Helical" evidence="6">
    <location>
        <begin position="502"/>
        <end position="522"/>
    </location>
</feature>
<sequence length="578" mass="62334">MELPRIVHDEILHKLEEPQEQHLAEVFHAAEVQVPVKELSNAKKHVVFDADGIALKKQSKQTQKKLNCESTPLLKPSPSGDHIVVVDANKVEEILDAEEKDAIEADARMKTWSIVAEESVILVKLSIPMIMAALLEFIPDLVLTMMVGHVNPNESTQILAAFNLSGLVQMILLAGLLNGLSSAIDTLCSQAFGGKRMTELWLYCQAGLLMYAMCMPFTAIALLSGTHILVWLGQDPEISKIAGQFLFVNALAIPFGVIYSVMKSALQAQNIVFPFVVSSLIGWIVSGVIAYLLAFHTPLGYLGIALASPLCFIVKSLALVPVILQNELFQATWPGWKPHEAMALVPKISKLGVSSVLMVTFQMLGFSFISLLAGLLPNAGVMITANGIFTSIILLSFMPLLGICIGGAIRIGNALGAGKARRAALIGRIVMIGSVSISSMGMIGTVFVAEPYAYSFTPDPKATAVAVDLTYKLLPIIPLMGFTFGMQSILRACGKQLLCAKFNFVCMFVIGVPVGLLFAMQLNGGLAGLWLGNMVGLFVFMLAGIVWLYRISWDALAHEAKHNTHLNFGKAPAAADAF</sequence>
<dbReference type="GO" id="GO:1990961">
    <property type="term" value="P:xenobiotic detoxification by transmembrane export across the plasma membrane"/>
    <property type="evidence" value="ECO:0007669"/>
    <property type="project" value="InterPro"/>
</dbReference>
<dbReference type="eggNOG" id="KOG1347">
    <property type="taxonomic scope" value="Eukaryota"/>
</dbReference>